<comment type="caution">
    <text evidence="2">The sequence shown here is derived from an EMBL/GenBank/DDBJ whole genome shotgun (WGS) entry which is preliminary data.</text>
</comment>
<feature type="domain" description="Carboxymuconolactone decarboxylase-like" evidence="1">
    <location>
        <begin position="31"/>
        <end position="112"/>
    </location>
</feature>
<dbReference type="InterPro" id="IPR029032">
    <property type="entry name" value="AhpD-like"/>
</dbReference>
<evidence type="ECO:0000313" key="3">
    <source>
        <dbReference type="Proteomes" id="UP000530514"/>
    </source>
</evidence>
<dbReference type="SUPFAM" id="SSF69118">
    <property type="entry name" value="AhpD-like"/>
    <property type="match status" value="1"/>
</dbReference>
<proteinExistence type="predicted"/>
<dbReference type="PANTHER" id="PTHR33930:SF2">
    <property type="entry name" value="BLR3452 PROTEIN"/>
    <property type="match status" value="1"/>
</dbReference>
<organism evidence="2 3">
    <name type="scientific">Thermoactinomyces daqus</name>
    <dbReference type="NCBI Taxonomy" id="1329516"/>
    <lineage>
        <taxon>Bacteria</taxon>
        <taxon>Bacillati</taxon>
        <taxon>Bacillota</taxon>
        <taxon>Bacilli</taxon>
        <taxon>Bacillales</taxon>
        <taxon>Thermoactinomycetaceae</taxon>
        <taxon>Thermoactinomyces</taxon>
    </lineage>
</organism>
<dbReference type="Gene3D" id="1.20.1290.10">
    <property type="entry name" value="AhpD-like"/>
    <property type="match status" value="1"/>
</dbReference>
<accession>A0A7W1X800</accession>
<dbReference type="PANTHER" id="PTHR33930">
    <property type="entry name" value="ALKYL HYDROPEROXIDE REDUCTASE AHPD"/>
    <property type="match status" value="1"/>
</dbReference>
<gene>
    <name evidence="2" type="ORF">H1164_02240</name>
</gene>
<dbReference type="Proteomes" id="UP000530514">
    <property type="component" value="Unassembled WGS sequence"/>
</dbReference>
<dbReference type="GO" id="GO:0051920">
    <property type="term" value="F:peroxiredoxin activity"/>
    <property type="evidence" value="ECO:0007669"/>
    <property type="project" value="InterPro"/>
</dbReference>
<reference evidence="2 3" key="1">
    <citation type="submission" date="2020-07" db="EMBL/GenBank/DDBJ databases">
        <authorList>
            <person name="Feng H."/>
        </authorList>
    </citation>
    <scope>NUCLEOTIDE SEQUENCE [LARGE SCALE GENOMIC DNA]</scope>
    <source>
        <strain evidence="3">s-11</strain>
    </source>
</reference>
<evidence type="ECO:0000313" key="2">
    <source>
        <dbReference type="EMBL" id="MBA4541721.1"/>
    </source>
</evidence>
<sequence length="124" mass="13761">MNAQSTFQHDSVQQHLIHYKEGLGKFAEKMPHLVRAYNEFTSHCFQEGEIPLKYKHLIALAISLHAQDEYCMVYHSKGCIDQGCTEKEILEAVGVAAAIGGGAVMSQGVTLLQKCLNEFNQGVH</sequence>
<evidence type="ECO:0000259" key="1">
    <source>
        <dbReference type="Pfam" id="PF02627"/>
    </source>
</evidence>
<dbReference type="EMBL" id="JACEIP010000002">
    <property type="protein sequence ID" value="MBA4541721.1"/>
    <property type="molecule type" value="Genomic_DNA"/>
</dbReference>
<protein>
    <submittedName>
        <fullName evidence="2">Carboxymuconolactone decarboxylase family protein</fullName>
    </submittedName>
</protein>
<keyword evidence="3" id="KW-1185">Reference proteome</keyword>
<dbReference type="RefSeq" id="WP_033101010.1">
    <property type="nucleotide sequence ID" value="NZ_JACEIP010000002.1"/>
</dbReference>
<dbReference type="AlphaFoldDB" id="A0A7W1X800"/>
<dbReference type="InterPro" id="IPR003779">
    <property type="entry name" value="CMD-like"/>
</dbReference>
<name>A0A7W1X800_9BACL</name>
<dbReference type="Pfam" id="PF02627">
    <property type="entry name" value="CMD"/>
    <property type="match status" value="1"/>
</dbReference>
<dbReference type="OrthoDB" id="1683318at2"/>